<dbReference type="RefSeq" id="WP_108846224.1">
    <property type="nucleotide sequence ID" value="NZ_CP015449.1"/>
</dbReference>
<evidence type="ECO:0008006" key="3">
    <source>
        <dbReference type="Google" id="ProtNLM"/>
    </source>
</evidence>
<protein>
    <recommendedName>
        <fullName evidence="3">STAS domain-containing protein</fullName>
    </recommendedName>
</protein>
<dbReference type="AlphaFoldDB" id="A0A2S1R3T5"/>
<evidence type="ECO:0000313" key="1">
    <source>
        <dbReference type="EMBL" id="AWH90958.1"/>
    </source>
</evidence>
<sequence length="117" mass="12632">MKHSLHVLIRVGSHPGPVRVEAEGCLTAASATDLIRIIDHGARLDGCSRVWVDLFSLDHMDLSGVAALKDHARRHQAVAPHLPRLEIFAPTMPRPCDAAVCVHPFAGTDFSVAAVTR</sequence>
<dbReference type="InterPro" id="IPR036513">
    <property type="entry name" value="STAS_dom_sf"/>
</dbReference>
<accession>A0A2S1R3T5</accession>
<dbReference type="Gene3D" id="3.30.750.24">
    <property type="entry name" value="STAS domain"/>
    <property type="match status" value="1"/>
</dbReference>
<dbReference type="SUPFAM" id="SSF52091">
    <property type="entry name" value="SpoIIaa-like"/>
    <property type="match status" value="1"/>
</dbReference>
<proteinExistence type="predicted"/>
<keyword evidence="2" id="KW-1185">Reference proteome</keyword>
<dbReference type="KEGG" id="dlu:A6035_00795"/>
<gene>
    <name evidence="1" type="ORF">A6035_00795</name>
</gene>
<evidence type="ECO:0000313" key="2">
    <source>
        <dbReference type="Proteomes" id="UP000244928"/>
    </source>
</evidence>
<dbReference type="Proteomes" id="UP000244928">
    <property type="component" value="Chromosome"/>
</dbReference>
<dbReference type="EMBL" id="CP015449">
    <property type="protein sequence ID" value="AWH90958.1"/>
    <property type="molecule type" value="Genomic_DNA"/>
</dbReference>
<organism evidence="1 2">
    <name type="scientific">Dietzia lutea</name>
    <dbReference type="NCBI Taxonomy" id="546160"/>
    <lineage>
        <taxon>Bacteria</taxon>
        <taxon>Bacillati</taxon>
        <taxon>Actinomycetota</taxon>
        <taxon>Actinomycetes</taxon>
        <taxon>Mycobacteriales</taxon>
        <taxon>Dietziaceae</taxon>
        <taxon>Dietzia</taxon>
    </lineage>
</organism>
<name>A0A2S1R3T5_9ACTN</name>
<reference evidence="1 2" key="1">
    <citation type="submission" date="2016-04" db="EMBL/GenBank/DDBJ databases">
        <title>Complete genome sequence of Dietzia lutea YIM 80766T, a strain isolated from desert soil in Egypt.</title>
        <authorList>
            <person name="Zhao J."/>
            <person name="Hu B."/>
            <person name="Geng S."/>
            <person name="Nie Y."/>
            <person name="Tang Y."/>
        </authorList>
    </citation>
    <scope>NUCLEOTIDE SEQUENCE [LARGE SCALE GENOMIC DNA]</scope>
    <source>
        <strain evidence="1 2">YIM 80766</strain>
    </source>
</reference>